<name>A0AAN8UZB6_9MAGN</name>
<keyword evidence="1" id="KW-0812">Transmembrane</keyword>
<evidence type="ECO:0000313" key="2">
    <source>
        <dbReference type="EMBL" id="KAK6920471.1"/>
    </source>
</evidence>
<organism evidence="2 3">
    <name type="scientific">Dillenia turbinata</name>
    <dbReference type="NCBI Taxonomy" id="194707"/>
    <lineage>
        <taxon>Eukaryota</taxon>
        <taxon>Viridiplantae</taxon>
        <taxon>Streptophyta</taxon>
        <taxon>Embryophyta</taxon>
        <taxon>Tracheophyta</taxon>
        <taxon>Spermatophyta</taxon>
        <taxon>Magnoliopsida</taxon>
        <taxon>eudicotyledons</taxon>
        <taxon>Gunneridae</taxon>
        <taxon>Pentapetalae</taxon>
        <taxon>Dilleniales</taxon>
        <taxon>Dilleniaceae</taxon>
        <taxon>Dillenia</taxon>
    </lineage>
</organism>
<keyword evidence="3" id="KW-1185">Reference proteome</keyword>
<sequence>MHDDFSACLQTSERASSLTMELNKSRRRRRMSVHILIWVSTGIILTGFSLLLNLNFSDLSESDSVKTDSVKTFKYPPQLLQTNLSNLVLEKTNQKPVMRMEMKGPCAKVEEMGKVFEKVDWSQSLRVRSLIRQHFDLHGAPRVRRLPAEQFCKQGFVIGKASEAGFGNEMYKILTAAGLSIMLNRSLIIGQTRHIGYLSKPFSCLNLTGRYPFGSYLTYSNISFTLKEVKHLWRKNGCMSKFGRHLVMRIDDFENPSETNVLCSNWLKWKQPIIWFKSTTDAVAAQFFSKNIHTQMRKVASRLFGKPEDLQSRPNTFGEIMKFLISPSVAVEEALNWSLRGGLDPHMSLHMRMLSSRSVRAANAVVNCIKKAVLSTGNHVLRPHVVLVSDTPAVIKDLSPKLSDFAEVIHFDYSTFRGNITGRMEHRLKQLEFRAKDWGPAPRWVAFVDFFLASRAKQAVVSGANRRVGTTYAQLVAALAAANQLGESQVLASNFSFFSSFQSTLLSVGLRNQVGWGHVWNRFAGPLSCERQPNQCATTPLLPPAWWDGPWQSPIDRDVRRLETFGVKLTDFGKVNENHLNSFCKSRKVVVKTLPTSHGCNGLSCA</sequence>
<gene>
    <name evidence="2" type="ORF">RJ641_014149</name>
</gene>
<keyword evidence="1" id="KW-0472">Membrane</keyword>
<dbReference type="PANTHER" id="PTHR35736">
    <property type="entry name" value="EXPRESSED PROTEIN"/>
    <property type="match status" value="1"/>
</dbReference>
<dbReference type="Proteomes" id="UP001370490">
    <property type="component" value="Unassembled WGS sequence"/>
</dbReference>
<feature type="transmembrane region" description="Helical" evidence="1">
    <location>
        <begin position="35"/>
        <end position="56"/>
    </location>
</feature>
<dbReference type="Pfam" id="PF25102">
    <property type="entry name" value="DUF7810"/>
    <property type="match status" value="1"/>
</dbReference>
<keyword evidence="1" id="KW-1133">Transmembrane helix</keyword>
<accession>A0AAN8UZB6</accession>
<dbReference type="PANTHER" id="PTHR35736:SF3">
    <property type="match status" value="1"/>
</dbReference>
<proteinExistence type="predicted"/>
<comment type="caution">
    <text evidence="2">The sequence shown here is derived from an EMBL/GenBank/DDBJ whole genome shotgun (WGS) entry which is preliminary data.</text>
</comment>
<dbReference type="EMBL" id="JBAMMX010000020">
    <property type="protein sequence ID" value="KAK6920471.1"/>
    <property type="molecule type" value="Genomic_DNA"/>
</dbReference>
<reference evidence="2 3" key="1">
    <citation type="submission" date="2023-12" db="EMBL/GenBank/DDBJ databases">
        <title>A high-quality genome assembly for Dillenia turbinata (Dilleniales).</title>
        <authorList>
            <person name="Chanderbali A."/>
        </authorList>
    </citation>
    <scope>NUCLEOTIDE SEQUENCE [LARGE SCALE GENOMIC DNA]</scope>
    <source>
        <strain evidence="2">LSX21</strain>
        <tissue evidence="2">Leaf</tissue>
    </source>
</reference>
<evidence type="ECO:0000256" key="1">
    <source>
        <dbReference type="SAM" id="Phobius"/>
    </source>
</evidence>
<dbReference type="AlphaFoldDB" id="A0AAN8UZB6"/>
<dbReference type="InterPro" id="IPR056712">
    <property type="entry name" value="DUF7810"/>
</dbReference>
<protein>
    <submittedName>
        <fullName evidence="2">Uncharacterized protein</fullName>
    </submittedName>
</protein>
<evidence type="ECO:0000313" key="3">
    <source>
        <dbReference type="Proteomes" id="UP001370490"/>
    </source>
</evidence>